<dbReference type="EMBL" id="CABIJS010000256">
    <property type="protein sequence ID" value="VUZ48035.1"/>
    <property type="molecule type" value="Genomic_DNA"/>
</dbReference>
<gene>
    <name evidence="1" type="ORF">WMSIL1_LOCUS7398</name>
</gene>
<organism evidence="1 2">
    <name type="scientific">Hymenolepis diminuta</name>
    <name type="common">Rat tapeworm</name>
    <dbReference type="NCBI Taxonomy" id="6216"/>
    <lineage>
        <taxon>Eukaryota</taxon>
        <taxon>Metazoa</taxon>
        <taxon>Spiralia</taxon>
        <taxon>Lophotrochozoa</taxon>
        <taxon>Platyhelminthes</taxon>
        <taxon>Cestoda</taxon>
        <taxon>Eucestoda</taxon>
        <taxon>Cyclophyllidea</taxon>
        <taxon>Hymenolepididae</taxon>
        <taxon>Hymenolepis</taxon>
    </lineage>
</organism>
<name>A0A564YL97_HYMDI</name>
<reference evidence="1 2" key="1">
    <citation type="submission" date="2019-07" db="EMBL/GenBank/DDBJ databases">
        <authorList>
            <person name="Jastrzebski P J."/>
            <person name="Paukszto L."/>
            <person name="Jastrzebski P J."/>
        </authorList>
    </citation>
    <scope>NUCLEOTIDE SEQUENCE [LARGE SCALE GENOMIC DNA]</scope>
    <source>
        <strain evidence="1 2">WMS-il1</strain>
    </source>
</reference>
<sequence>MEARISSIMRNVFQMNVSTSTKDPKYYEKNVGILNLNPLIAETFETWYTQYRDIYENGMADLPSPLELPCSLVNLTEVVKFVLLSSNFQPRDPADLTYKTMIRKLDSAVSENSPLFNFIIIITTTTITKKASTEHLLTTESINSDEAGLWSTPAPISNTVQLYVSMRCETAFLEKTIFKGCHVKNPNINLMGPDWIDGLNLISSHDEN</sequence>
<dbReference type="Proteomes" id="UP000321570">
    <property type="component" value="Unassembled WGS sequence"/>
</dbReference>
<protein>
    <submittedName>
        <fullName evidence="1">Uncharacterized protein</fullName>
    </submittedName>
</protein>
<evidence type="ECO:0000313" key="2">
    <source>
        <dbReference type="Proteomes" id="UP000321570"/>
    </source>
</evidence>
<dbReference type="AlphaFoldDB" id="A0A564YL97"/>
<keyword evidence="2" id="KW-1185">Reference proteome</keyword>
<accession>A0A564YL97</accession>
<evidence type="ECO:0000313" key="1">
    <source>
        <dbReference type="EMBL" id="VUZ48035.1"/>
    </source>
</evidence>
<proteinExistence type="predicted"/>